<dbReference type="Pfam" id="PF13483">
    <property type="entry name" value="Lactamase_B_3"/>
    <property type="match status" value="1"/>
</dbReference>
<dbReference type="PANTHER" id="PTHR43546">
    <property type="entry name" value="UPF0173 METAL-DEPENDENT HYDROLASE MJ1163-RELATED"/>
    <property type="match status" value="1"/>
</dbReference>
<dbReference type="InterPro" id="IPR036866">
    <property type="entry name" value="RibonucZ/Hydroxyglut_hydro"/>
</dbReference>
<dbReference type="InterPro" id="IPR001279">
    <property type="entry name" value="Metallo-B-lactamas"/>
</dbReference>
<dbReference type="PANTHER" id="PTHR43546:SF3">
    <property type="entry name" value="UPF0173 METAL-DEPENDENT HYDROLASE MJ1163"/>
    <property type="match status" value="1"/>
</dbReference>
<name>A0ABW4QAA4_9MICC</name>
<reference evidence="3" key="1">
    <citation type="journal article" date="2019" name="Int. J. Syst. Evol. Microbiol.">
        <title>The Global Catalogue of Microorganisms (GCM) 10K type strain sequencing project: providing services to taxonomists for standard genome sequencing and annotation.</title>
        <authorList>
            <consortium name="The Broad Institute Genomics Platform"/>
            <consortium name="The Broad Institute Genome Sequencing Center for Infectious Disease"/>
            <person name="Wu L."/>
            <person name="Ma J."/>
        </authorList>
    </citation>
    <scope>NUCLEOTIDE SEQUENCE [LARGE SCALE GENOMIC DNA]</scope>
    <source>
        <strain evidence="3">JCM 11496</strain>
    </source>
</reference>
<dbReference type="Proteomes" id="UP001597307">
    <property type="component" value="Unassembled WGS sequence"/>
</dbReference>
<dbReference type="RefSeq" id="WP_343880710.1">
    <property type="nucleotide sequence ID" value="NZ_BAAAIJ010000051.1"/>
</dbReference>
<organism evidence="2 3">
    <name type="scientific">Arthrobacter flavus</name>
    <dbReference type="NCBI Taxonomy" id="95172"/>
    <lineage>
        <taxon>Bacteria</taxon>
        <taxon>Bacillati</taxon>
        <taxon>Actinomycetota</taxon>
        <taxon>Actinomycetes</taxon>
        <taxon>Micrococcales</taxon>
        <taxon>Micrococcaceae</taxon>
        <taxon>Arthrobacter</taxon>
    </lineage>
</organism>
<sequence length="225" mass="24255">MKLTKFTHSCVRLEKDGAVLVIDPGTFSESEGETGTETALAGAHALLITHQHADHFDEEKVVAALQLDQSLLVYAPAKVAGMLAERLDADGLDRVHTAEPEQRYSVAGFEVQTFSGQHALIHPHIPMVANIGYLIDGSLYHPGDSFIVPHGVDVSTVLVPVHAPWSKTAEVIDFVTSVRAARAFQIHDALLNETGVQLVEGHVARIGGLYGTEFRHLALGESVTI</sequence>
<feature type="domain" description="Metallo-beta-lactamase" evidence="1">
    <location>
        <begin position="7"/>
        <end position="187"/>
    </location>
</feature>
<comment type="caution">
    <text evidence="2">The sequence shown here is derived from an EMBL/GenBank/DDBJ whole genome shotgun (WGS) entry which is preliminary data.</text>
</comment>
<dbReference type="SMART" id="SM00849">
    <property type="entry name" value="Lactamase_B"/>
    <property type="match status" value="1"/>
</dbReference>
<dbReference type="InterPro" id="IPR050114">
    <property type="entry name" value="UPF0173_UPF0282_UlaG_hydrolase"/>
</dbReference>
<evidence type="ECO:0000313" key="2">
    <source>
        <dbReference type="EMBL" id="MFD1847656.1"/>
    </source>
</evidence>
<gene>
    <name evidence="2" type="ORF">ACFSFX_13765</name>
</gene>
<dbReference type="EMBL" id="JBHUGA010000060">
    <property type="protein sequence ID" value="MFD1847656.1"/>
    <property type="molecule type" value="Genomic_DNA"/>
</dbReference>
<dbReference type="SUPFAM" id="SSF56281">
    <property type="entry name" value="Metallo-hydrolase/oxidoreductase"/>
    <property type="match status" value="1"/>
</dbReference>
<dbReference type="Gene3D" id="3.60.15.10">
    <property type="entry name" value="Ribonuclease Z/Hydroxyacylglutathione hydrolase-like"/>
    <property type="match status" value="1"/>
</dbReference>
<proteinExistence type="predicted"/>
<evidence type="ECO:0000259" key="1">
    <source>
        <dbReference type="SMART" id="SM00849"/>
    </source>
</evidence>
<accession>A0ABW4QAA4</accession>
<evidence type="ECO:0000313" key="3">
    <source>
        <dbReference type="Proteomes" id="UP001597307"/>
    </source>
</evidence>
<protein>
    <submittedName>
        <fullName evidence="2">MBL fold metallo-hydrolase</fullName>
    </submittedName>
</protein>
<keyword evidence="3" id="KW-1185">Reference proteome</keyword>